<protein>
    <submittedName>
        <fullName evidence="1">Uncharacterized protein</fullName>
    </submittedName>
</protein>
<evidence type="ECO:0000313" key="2">
    <source>
        <dbReference type="Proteomes" id="UP001152531"/>
    </source>
</evidence>
<dbReference type="Proteomes" id="UP001152531">
    <property type="component" value="Unassembled WGS sequence"/>
</dbReference>
<proteinExistence type="predicted"/>
<keyword evidence="2" id="KW-1185">Reference proteome</keyword>
<gene>
    <name evidence="1" type="ORF">CLIB1444_02S16336</name>
</gene>
<evidence type="ECO:0000313" key="1">
    <source>
        <dbReference type="EMBL" id="CAH6719780.1"/>
    </source>
</evidence>
<comment type="caution">
    <text evidence="1">The sequence shown here is derived from an EMBL/GenBank/DDBJ whole genome shotgun (WGS) entry which is preliminary data.</text>
</comment>
<sequence>MSTPELNSNRYNPDHNIDECEISLTFGNDKESPGHENPSPNTIFNTSNDVLDVNSSPIKRFVVPKSKGFQDTQRINFDTQSDDTQRIDVTQNLEATQRIPRVSDTQKIKFDQTQKIELSQESMDTTVADQTLGNFSYNDNHKIDTQADSQPVETQYVVTDTQVDKGEKIEFADFDTQPLKDGPGFKDDSDTTGDTRDLNLVEETQRITLDESSMIETQPVVRGVGQILQSSSPKPMPDITTDPLQIDTDPEGKSEPDRLGSDRLEPRSESNDIQIPGTVDRDRIRDYSRMQVINTQESMINENGEEEEVDTEDETTLPIDDSLLTHKLKRERDEGVESSPMDKLVGSGMNDESVDVGDDPMDPVDDPVDDLMDDPVDNPVDEESVQRDSPRVKRRKPNIIESSPDLSTDLSVSTPANPSTNLTASLTNAPHSTVEILRYEENLAITSSQVTCKHSVWAEHNFKMHTGQVQTTGKTTSVVMFIDGPLKVPNADLSPLDIRIGDKVTLKEDRIKYIVSGLSSSSTDDSKDEFKCIRGFNQVYLKRAGRRKYEEKVVSLAEVRMDLDDWFTHQQKYSVDLSTDDSLTSIIKTNMRTPTRTRQTQETKSPVKKTGGILEDCIFCITAIKDKEKLSKLIILNGGEVLDDGFMHLFEYQQTPRFELVANYEGLKTSKFAALISNHYSRSSKYLQTVALGWPIVSQRFIMDLIEEKCDFEAWPSYLLAAGLSSILKTTKSLEIFKFRNRYNSNYSLDKQIGLNNGLLKDRVILSLDKGDKQEMLETSEFIFYAFGVKHFSHFSNVSDVKKFIKNRKFGVEETLIYCNDKTMRDGMKGFKVVDWEWVVQCCISSYIWREFCE</sequence>
<accession>A0ACA9Y4G7</accession>
<dbReference type="EMBL" id="CALSDN010000002">
    <property type="protein sequence ID" value="CAH6719780.1"/>
    <property type="molecule type" value="Genomic_DNA"/>
</dbReference>
<organism evidence="1 2">
    <name type="scientific">[Candida] jaroonii</name>
    <dbReference type="NCBI Taxonomy" id="467808"/>
    <lineage>
        <taxon>Eukaryota</taxon>
        <taxon>Fungi</taxon>
        <taxon>Dikarya</taxon>
        <taxon>Ascomycota</taxon>
        <taxon>Saccharomycotina</taxon>
        <taxon>Pichiomycetes</taxon>
        <taxon>Debaryomycetaceae</taxon>
        <taxon>Yamadazyma</taxon>
    </lineage>
</organism>
<reference evidence="1" key="1">
    <citation type="submission" date="2022-06" db="EMBL/GenBank/DDBJ databases">
        <authorList>
            <person name="Legras J.-L."/>
            <person name="Devillers H."/>
            <person name="Grondin C."/>
        </authorList>
    </citation>
    <scope>NUCLEOTIDE SEQUENCE</scope>
    <source>
        <strain evidence="1">CLIB 1444</strain>
    </source>
</reference>
<name>A0ACA9Y4G7_9ASCO</name>